<keyword evidence="1" id="KW-0812">Transmembrane</keyword>
<proteinExistence type="predicted"/>
<keyword evidence="1" id="KW-1133">Transmembrane helix</keyword>
<evidence type="ECO:0000256" key="1">
    <source>
        <dbReference type="SAM" id="Phobius"/>
    </source>
</evidence>
<organism evidence="2 3">
    <name type="scientific">Roseomonas elaeocarpi</name>
    <dbReference type="NCBI Taxonomy" id="907779"/>
    <lineage>
        <taxon>Bacteria</taxon>
        <taxon>Pseudomonadati</taxon>
        <taxon>Pseudomonadota</taxon>
        <taxon>Alphaproteobacteria</taxon>
        <taxon>Acetobacterales</taxon>
        <taxon>Roseomonadaceae</taxon>
        <taxon>Roseomonas</taxon>
    </lineage>
</organism>
<gene>
    <name evidence="2" type="ORF">ACFFGY_21780</name>
</gene>
<keyword evidence="3" id="KW-1185">Reference proteome</keyword>
<dbReference type="EMBL" id="JBHLUN010000021">
    <property type="protein sequence ID" value="MFC0410883.1"/>
    <property type="molecule type" value="Genomic_DNA"/>
</dbReference>
<keyword evidence="1" id="KW-0472">Membrane</keyword>
<evidence type="ECO:0000313" key="3">
    <source>
        <dbReference type="Proteomes" id="UP001589865"/>
    </source>
</evidence>
<evidence type="ECO:0000313" key="2">
    <source>
        <dbReference type="EMBL" id="MFC0410883.1"/>
    </source>
</evidence>
<dbReference type="RefSeq" id="WP_377046642.1">
    <property type="nucleotide sequence ID" value="NZ_JBHLUN010000021.1"/>
</dbReference>
<dbReference type="Proteomes" id="UP001589865">
    <property type="component" value="Unassembled WGS sequence"/>
</dbReference>
<name>A0ABV6JYW3_9PROT</name>
<protein>
    <submittedName>
        <fullName evidence="2">Uncharacterized protein</fullName>
    </submittedName>
</protein>
<feature type="transmembrane region" description="Helical" evidence="1">
    <location>
        <begin position="24"/>
        <end position="54"/>
    </location>
</feature>
<sequence>MPFDGTNFPPRPNEPRPVSRQERFFVAVAIVVTLLMMLMPISPAGVAGLIHYFWG</sequence>
<accession>A0ABV6JYW3</accession>
<comment type="caution">
    <text evidence="2">The sequence shown here is derived from an EMBL/GenBank/DDBJ whole genome shotgun (WGS) entry which is preliminary data.</text>
</comment>
<reference evidence="2 3" key="1">
    <citation type="submission" date="2024-09" db="EMBL/GenBank/DDBJ databases">
        <authorList>
            <person name="Sun Q."/>
            <person name="Mori K."/>
        </authorList>
    </citation>
    <scope>NUCLEOTIDE SEQUENCE [LARGE SCALE GENOMIC DNA]</scope>
    <source>
        <strain evidence="2 3">TBRC 5777</strain>
    </source>
</reference>